<dbReference type="SUPFAM" id="SSF47384">
    <property type="entry name" value="Homodimeric domain of signal transducing histidine kinase"/>
    <property type="match status" value="1"/>
</dbReference>
<evidence type="ECO:0000259" key="18">
    <source>
        <dbReference type="PROSITE" id="PS50109"/>
    </source>
</evidence>
<dbReference type="InterPro" id="IPR003594">
    <property type="entry name" value="HATPase_dom"/>
</dbReference>
<comment type="subcellular location">
    <subcellularLocation>
        <location evidence="2">Cell membrane</location>
        <topology evidence="2">Multi-pass membrane protein</topology>
    </subcellularLocation>
</comment>
<dbReference type="CDD" id="cd16922">
    <property type="entry name" value="HATPase_EvgS-ArcB-TorS-like"/>
    <property type="match status" value="1"/>
</dbReference>
<evidence type="ECO:0000259" key="19">
    <source>
        <dbReference type="PROSITE" id="PS50110"/>
    </source>
</evidence>
<dbReference type="SUPFAM" id="SSF47226">
    <property type="entry name" value="Histidine-containing phosphotransfer domain, HPT domain"/>
    <property type="match status" value="1"/>
</dbReference>
<dbReference type="Gene3D" id="3.30.565.10">
    <property type="entry name" value="Histidine kinase-like ATPase, C-terminal domain"/>
    <property type="match status" value="1"/>
</dbReference>
<evidence type="ECO:0000256" key="15">
    <source>
        <dbReference type="PROSITE-ProRule" id="PRU00169"/>
    </source>
</evidence>
<dbReference type="InterPro" id="IPR036890">
    <property type="entry name" value="HATPase_C_sf"/>
</dbReference>
<dbReference type="Gene3D" id="3.40.50.2300">
    <property type="match status" value="1"/>
</dbReference>
<dbReference type="Pfam" id="PF00072">
    <property type="entry name" value="Response_reg"/>
    <property type="match status" value="1"/>
</dbReference>
<feature type="domain" description="Histidine kinase" evidence="18">
    <location>
        <begin position="279"/>
        <end position="497"/>
    </location>
</feature>
<evidence type="ECO:0000259" key="20">
    <source>
        <dbReference type="PROSITE" id="PS50885"/>
    </source>
</evidence>
<reference evidence="22 23" key="1">
    <citation type="submission" date="2016-11" db="EMBL/GenBank/DDBJ databases">
        <title>Mixed transmission modes and dynamic genome evolution in an obligate animal-bacterial symbiosis.</title>
        <authorList>
            <person name="Russell S.L."/>
            <person name="Corbett-Detig R.B."/>
            <person name="Cavanaugh C.M."/>
        </authorList>
    </citation>
    <scope>NUCLEOTIDE SEQUENCE [LARGE SCALE GENOMIC DNA]</scope>
    <source>
        <strain evidence="22">Sveles-Q1</strain>
    </source>
</reference>
<dbReference type="PANTHER" id="PTHR45339">
    <property type="entry name" value="HYBRID SIGNAL TRANSDUCTION HISTIDINE KINASE J"/>
    <property type="match status" value="1"/>
</dbReference>
<keyword evidence="11 17" id="KW-1133">Transmembrane helix</keyword>
<dbReference type="SMART" id="SM00387">
    <property type="entry name" value="HATPase_c"/>
    <property type="match status" value="1"/>
</dbReference>
<dbReference type="GO" id="GO:0000155">
    <property type="term" value="F:phosphorelay sensor kinase activity"/>
    <property type="evidence" value="ECO:0007669"/>
    <property type="project" value="InterPro"/>
</dbReference>
<evidence type="ECO:0000256" key="11">
    <source>
        <dbReference type="ARBA" id="ARBA00022989"/>
    </source>
</evidence>
<feature type="transmembrane region" description="Helical" evidence="17">
    <location>
        <begin position="156"/>
        <end position="178"/>
    </location>
</feature>
<dbReference type="InterPro" id="IPR036641">
    <property type="entry name" value="HPT_dom_sf"/>
</dbReference>
<dbReference type="Pfam" id="PF02518">
    <property type="entry name" value="HATPase_c"/>
    <property type="match status" value="1"/>
</dbReference>
<evidence type="ECO:0000256" key="13">
    <source>
        <dbReference type="ARBA" id="ARBA00023136"/>
    </source>
</evidence>
<evidence type="ECO:0000256" key="5">
    <source>
        <dbReference type="ARBA" id="ARBA00022553"/>
    </source>
</evidence>
<evidence type="ECO:0000313" key="22">
    <source>
        <dbReference type="EMBL" id="OOZ42033.1"/>
    </source>
</evidence>
<dbReference type="EC" id="2.7.13.3" evidence="3"/>
<feature type="modified residue" description="4-aspartylphosphate" evidence="15">
    <location>
        <position position="700"/>
    </location>
</feature>
<dbReference type="GO" id="GO:0005886">
    <property type="term" value="C:plasma membrane"/>
    <property type="evidence" value="ECO:0007669"/>
    <property type="project" value="UniProtKB-SubCell"/>
</dbReference>
<organism evidence="22 23">
    <name type="scientific">Solemya pervernicosa gill symbiont</name>
    <dbReference type="NCBI Taxonomy" id="642797"/>
    <lineage>
        <taxon>Bacteria</taxon>
        <taxon>Pseudomonadati</taxon>
        <taxon>Pseudomonadota</taxon>
        <taxon>Gammaproteobacteria</taxon>
        <taxon>sulfur-oxidizing symbionts</taxon>
    </lineage>
</organism>
<feature type="domain" description="HAMP" evidence="20">
    <location>
        <begin position="180"/>
        <end position="232"/>
    </location>
</feature>
<proteinExistence type="predicted"/>
<keyword evidence="13 17" id="KW-0472">Membrane</keyword>
<dbReference type="InterPro" id="IPR036097">
    <property type="entry name" value="HisK_dim/P_sf"/>
</dbReference>
<keyword evidence="9" id="KW-0418">Kinase</keyword>
<dbReference type="Gene3D" id="6.10.340.10">
    <property type="match status" value="1"/>
</dbReference>
<name>A0A1T2LAA5_9GAMM</name>
<dbReference type="InterPro" id="IPR001789">
    <property type="entry name" value="Sig_transdc_resp-reg_receiver"/>
</dbReference>
<dbReference type="PRINTS" id="PR00344">
    <property type="entry name" value="BCTRLSENSOR"/>
</dbReference>
<evidence type="ECO:0000259" key="21">
    <source>
        <dbReference type="PROSITE" id="PS50894"/>
    </source>
</evidence>
<dbReference type="Pfam" id="PF01627">
    <property type="entry name" value="Hpt"/>
    <property type="match status" value="1"/>
</dbReference>
<feature type="coiled-coil region" evidence="16">
    <location>
        <begin position="231"/>
        <end position="269"/>
    </location>
</feature>
<keyword evidence="7 17" id="KW-0812">Transmembrane</keyword>
<feature type="domain" description="Response regulatory" evidence="19">
    <location>
        <begin position="651"/>
        <end position="768"/>
    </location>
</feature>
<dbReference type="SUPFAM" id="SSF158472">
    <property type="entry name" value="HAMP domain-like"/>
    <property type="match status" value="1"/>
</dbReference>
<dbReference type="FunFam" id="3.30.565.10:FF:000010">
    <property type="entry name" value="Sensor histidine kinase RcsC"/>
    <property type="match status" value="1"/>
</dbReference>
<evidence type="ECO:0000256" key="10">
    <source>
        <dbReference type="ARBA" id="ARBA00022840"/>
    </source>
</evidence>
<comment type="caution">
    <text evidence="22">The sequence shown here is derived from an EMBL/GenBank/DDBJ whole genome shotgun (WGS) entry which is preliminary data.</text>
</comment>
<dbReference type="PROSITE" id="PS50110">
    <property type="entry name" value="RESPONSE_REGULATORY"/>
    <property type="match status" value="1"/>
</dbReference>
<dbReference type="InterPro" id="IPR003661">
    <property type="entry name" value="HisK_dim/P_dom"/>
</dbReference>
<dbReference type="PROSITE" id="PS50109">
    <property type="entry name" value="HIS_KIN"/>
    <property type="match status" value="1"/>
</dbReference>
<dbReference type="EMBL" id="MPRL01000003">
    <property type="protein sequence ID" value="OOZ42033.1"/>
    <property type="molecule type" value="Genomic_DNA"/>
</dbReference>
<evidence type="ECO:0000256" key="1">
    <source>
        <dbReference type="ARBA" id="ARBA00000085"/>
    </source>
</evidence>
<dbReference type="CDD" id="cd00082">
    <property type="entry name" value="HisKA"/>
    <property type="match status" value="1"/>
</dbReference>
<dbReference type="InterPro" id="IPR005467">
    <property type="entry name" value="His_kinase_dom"/>
</dbReference>
<keyword evidence="10" id="KW-0067">ATP-binding</keyword>
<dbReference type="SMART" id="SM00388">
    <property type="entry name" value="HisKA"/>
    <property type="match status" value="1"/>
</dbReference>
<evidence type="ECO:0000256" key="7">
    <source>
        <dbReference type="ARBA" id="ARBA00022692"/>
    </source>
</evidence>
<dbReference type="Pfam" id="PF00512">
    <property type="entry name" value="HisKA"/>
    <property type="match status" value="1"/>
</dbReference>
<dbReference type="CDD" id="cd17546">
    <property type="entry name" value="REC_hyHK_CKI1_RcsC-like"/>
    <property type="match status" value="1"/>
</dbReference>
<evidence type="ECO:0000256" key="9">
    <source>
        <dbReference type="ARBA" id="ARBA00022777"/>
    </source>
</evidence>
<feature type="domain" description="HPt" evidence="21">
    <location>
        <begin position="802"/>
        <end position="898"/>
    </location>
</feature>
<dbReference type="FunFam" id="1.10.287.130:FF:000004">
    <property type="entry name" value="Ethylene receptor 1"/>
    <property type="match status" value="1"/>
</dbReference>
<dbReference type="RefSeq" id="WP_078482308.1">
    <property type="nucleotide sequence ID" value="NZ_MPRL01000003.1"/>
</dbReference>
<evidence type="ECO:0000256" key="3">
    <source>
        <dbReference type="ARBA" id="ARBA00012438"/>
    </source>
</evidence>
<dbReference type="PANTHER" id="PTHR45339:SF1">
    <property type="entry name" value="HYBRID SIGNAL TRANSDUCTION HISTIDINE KINASE J"/>
    <property type="match status" value="1"/>
</dbReference>
<keyword evidence="23" id="KW-1185">Reference proteome</keyword>
<dbReference type="GO" id="GO:0005524">
    <property type="term" value="F:ATP binding"/>
    <property type="evidence" value="ECO:0007669"/>
    <property type="project" value="UniProtKB-KW"/>
</dbReference>
<dbReference type="InterPro" id="IPR011006">
    <property type="entry name" value="CheY-like_superfamily"/>
</dbReference>
<dbReference type="OrthoDB" id="5570135at2"/>
<keyword evidence="16" id="KW-0175">Coiled coil</keyword>
<dbReference type="AlphaFoldDB" id="A0A1T2LAA5"/>
<evidence type="ECO:0000256" key="12">
    <source>
        <dbReference type="ARBA" id="ARBA00023012"/>
    </source>
</evidence>
<accession>A0A1T2LAA5</accession>
<dbReference type="SUPFAM" id="SSF55874">
    <property type="entry name" value="ATPase domain of HSP90 chaperone/DNA topoisomerase II/histidine kinase"/>
    <property type="match status" value="1"/>
</dbReference>
<dbReference type="SMART" id="SM00448">
    <property type="entry name" value="REC"/>
    <property type="match status" value="1"/>
</dbReference>
<evidence type="ECO:0000256" key="6">
    <source>
        <dbReference type="ARBA" id="ARBA00022679"/>
    </source>
</evidence>
<keyword evidence="8" id="KW-0547">Nucleotide-binding</keyword>
<evidence type="ECO:0000256" key="8">
    <source>
        <dbReference type="ARBA" id="ARBA00022741"/>
    </source>
</evidence>
<dbReference type="PROSITE" id="PS50894">
    <property type="entry name" value="HPT"/>
    <property type="match status" value="1"/>
</dbReference>
<evidence type="ECO:0000313" key="23">
    <source>
        <dbReference type="Proteomes" id="UP000191110"/>
    </source>
</evidence>
<dbReference type="Gene3D" id="1.10.287.130">
    <property type="match status" value="1"/>
</dbReference>
<keyword evidence="12" id="KW-0902">Two-component regulatory system</keyword>
<gene>
    <name evidence="22" type="ORF">BOW53_01460</name>
</gene>
<dbReference type="Gene3D" id="1.20.120.160">
    <property type="entry name" value="HPT domain"/>
    <property type="match status" value="1"/>
</dbReference>
<feature type="modified residue" description="Phosphohistidine" evidence="14">
    <location>
        <position position="841"/>
    </location>
</feature>
<keyword evidence="6" id="KW-0808">Transferase</keyword>
<comment type="catalytic activity">
    <reaction evidence="1">
        <text>ATP + protein L-histidine = ADP + protein N-phospho-L-histidine.</text>
        <dbReference type="EC" id="2.7.13.3"/>
    </reaction>
</comment>
<keyword evidence="4" id="KW-1003">Cell membrane</keyword>
<dbReference type="SUPFAM" id="SSF52172">
    <property type="entry name" value="CheY-like"/>
    <property type="match status" value="1"/>
</dbReference>
<protein>
    <recommendedName>
        <fullName evidence="3">histidine kinase</fullName>
        <ecNumber evidence="3">2.7.13.3</ecNumber>
    </recommendedName>
</protein>
<dbReference type="InterPro" id="IPR004358">
    <property type="entry name" value="Sig_transdc_His_kin-like_C"/>
</dbReference>
<sequence>MNKPSIHLETIILGLIPVLIACLTFGYYFIQTHFEESDIQLQMRAETTAKMLAPATEYGVVSGNTEFLSDLLEEALKGNDLISITIVDIEDNTVISRINHAVVVVDPISYKHPIFLKGINISDTVDDIFDTNNDEQLGWIFVRMSGFENAAKKSNVIARIVIFLIAVITISLALLISLSRRLSNPIVKMTKAIEKISNNKYDIEVGRYSNRDLDYLANGISSMARSIGSLITNQQREIEAATNELTDSINKIEIQNRELETERLKAVKANEVKGEFLANMSHELRTPLNGITGFCDVLANTQLSFEQQEAMAAIQVSSRTLMQIINDILDFSKIDAGMLDIDQQTIDINECIEEVMVLLSPYAHNKSINLYYSNTDISSRFIRSDRLRIKQILTNLVNNAIKFTENGYVKVNIVNNKNSNNLLIEVVDTGIGLSYDFQRKMFNEFTQEDCSITRNYGGTGLGLAVSKKLIDLLGGEIGVNSSPGHGTRFWFTLPKGVVVDADNKNLDANIYFDREVLFLHDKVNGDDVLIAPIEERGACVVVRSIDSFYTEDPTGFDLIVVRSSSTEIERLDLAQYISEFLAHIPVLIITDNPDFIDFDNRLDLSNVTLRKEYVTLAAGLTLISRLFDKDFVEPSTHNEVATTQLERSDLRILVVDDNQINRKLLTSLLQKRTKSIDEATDGNQAVELCQNNSYDIIFMDIHMPGISGIETTEKIKNDNIINSETTIIGLTADTLPETEQLCREAGITDMLLKPINEEMLISTLNSCLNSTDLVGADTVTAIDNSLDSIYDNEQAKKKTGGNEKLAQELVAMLIDEIDEHENVLSEAYASNRLDNLRVASHKLNGSASYCSMPRLEKAASELEQAVVDGQPELIKQTYYCVLERIEEIKSNRNRLFSL</sequence>
<dbReference type="InterPro" id="IPR003660">
    <property type="entry name" value="HAMP_dom"/>
</dbReference>
<evidence type="ECO:0000256" key="16">
    <source>
        <dbReference type="SAM" id="Coils"/>
    </source>
</evidence>
<evidence type="ECO:0000256" key="4">
    <source>
        <dbReference type="ARBA" id="ARBA00022475"/>
    </source>
</evidence>
<evidence type="ECO:0000256" key="14">
    <source>
        <dbReference type="PROSITE-ProRule" id="PRU00110"/>
    </source>
</evidence>
<evidence type="ECO:0000256" key="17">
    <source>
        <dbReference type="SAM" id="Phobius"/>
    </source>
</evidence>
<feature type="transmembrane region" description="Helical" evidence="17">
    <location>
        <begin position="6"/>
        <end position="30"/>
    </location>
</feature>
<keyword evidence="5 15" id="KW-0597">Phosphoprotein</keyword>
<evidence type="ECO:0000256" key="2">
    <source>
        <dbReference type="ARBA" id="ARBA00004651"/>
    </source>
</evidence>
<dbReference type="PROSITE" id="PS50885">
    <property type="entry name" value="HAMP"/>
    <property type="match status" value="1"/>
</dbReference>
<dbReference type="Proteomes" id="UP000191110">
    <property type="component" value="Unassembled WGS sequence"/>
</dbReference>
<dbReference type="PROSITE" id="PS51257">
    <property type="entry name" value="PROKAR_LIPOPROTEIN"/>
    <property type="match status" value="1"/>
</dbReference>
<dbReference type="InterPro" id="IPR008207">
    <property type="entry name" value="Sig_transdc_His_kin_Hpt_dom"/>
</dbReference>